<evidence type="ECO:0000256" key="1">
    <source>
        <dbReference type="ARBA" id="ARBA00004141"/>
    </source>
</evidence>
<protein>
    <recommendedName>
        <fullName evidence="16">Ion transport domain-containing protein</fullName>
    </recommendedName>
</protein>
<evidence type="ECO:0000256" key="8">
    <source>
        <dbReference type="ARBA" id="ARBA00023065"/>
    </source>
</evidence>
<name>A0A7R9HZX5_9NEOP</name>
<dbReference type="InterPro" id="IPR005821">
    <property type="entry name" value="Ion_trans_dom"/>
</dbReference>
<keyword evidence="13" id="KW-0175">Coiled coil</keyword>
<organism evidence="17">
    <name type="scientific">Timema bartmani</name>
    <dbReference type="NCBI Taxonomy" id="61472"/>
    <lineage>
        <taxon>Eukaryota</taxon>
        <taxon>Metazoa</taxon>
        <taxon>Ecdysozoa</taxon>
        <taxon>Arthropoda</taxon>
        <taxon>Hexapoda</taxon>
        <taxon>Insecta</taxon>
        <taxon>Pterygota</taxon>
        <taxon>Neoptera</taxon>
        <taxon>Polyneoptera</taxon>
        <taxon>Phasmatodea</taxon>
        <taxon>Timematodea</taxon>
        <taxon>Timematoidea</taxon>
        <taxon>Timematidae</taxon>
        <taxon>Timema</taxon>
    </lineage>
</organism>
<dbReference type="GO" id="GO:0005216">
    <property type="term" value="F:monoatomic ion channel activity"/>
    <property type="evidence" value="ECO:0007669"/>
    <property type="project" value="InterPro"/>
</dbReference>
<keyword evidence="2" id="KW-0813">Transport</keyword>
<feature type="transmembrane region" description="Helical" evidence="15">
    <location>
        <begin position="690"/>
        <end position="716"/>
    </location>
</feature>
<dbReference type="PROSITE" id="PS50297">
    <property type="entry name" value="ANK_REP_REGION"/>
    <property type="match status" value="6"/>
</dbReference>
<dbReference type="InterPro" id="IPR002110">
    <property type="entry name" value="Ankyrin_rpt"/>
</dbReference>
<dbReference type="PROSITE" id="PS50088">
    <property type="entry name" value="ANK_REPEAT"/>
    <property type="match status" value="7"/>
</dbReference>
<keyword evidence="8" id="KW-0406">Ion transport</keyword>
<dbReference type="Pfam" id="PF00520">
    <property type="entry name" value="Ion_trans"/>
    <property type="match status" value="1"/>
</dbReference>
<evidence type="ECO:0000256" key="6">
    <source>
        <dbReference type="ARBA" id="ARBA00022989"/>
    </source>
</evidence>
<evidence type="ECO:0000256" key="7">
    <source>
        <dbReference type="ARBA" id="ARBA00023043"/>
    </source>
</evidence>
<evidence type="ECO:0000256" key="3">
    <source>
        <dbReference type="ARBA" id="ARBA00022606"/>
    </source>
</evidence>
<feature type="coiled-coil region" evidence="13">
    <location>
        <begin position="942"/>
        <end position="969"/>
    </location>
</feature>
<evidence type="ECO:0000256" key="4">
    <source>
        <dbReference type="ARBA" id="ARBA00022692"/>
    </source>
</evidence>
<dbReference type="PRINTS" id="PR01415">
    <property type="entry name" value="ANKYRIN"/>
</dbReference>
<dbReference type="SUPFAM" id="SSF48403">
    <property type="entry name" value="Ankyrin repeat"/>
    <property type="match status" value="1"/>
</dbReference>
<feature type="repeat" description="ANK" evidence="12">
    <location>
        <begin position="327"/>
        <end position="359"/>
    </location>
</feature>
<keyword evidence="6 15" id="KW-1133">Transmembrane helix</keyword>
<dbReference type="GO" id="GO:0034703">
    <property type="term" value="C:cation channel complex"/>
    <property type="evidence" value="ECO:0007669"/>
    <property type="project" value="UniProtKB-ARBA"/>
</dbReference>
<evidence type="ECO:0000259" key="16">
    <source>
        <dbReference type="Pfam" id="PF00520"/>
    </source>
</evidence>
<keyword evidence="7 12" id="KW-0040">ANK repeat</keyword>
<evidence type="ECO:0000256" key="11">
    <source>
        <dbReference type="ARBA" id="ARBA00023303"/>
    </source>
</evidence>
<dbReference type="EMBL" id="OD564913">
    <property type="protein sequence ID" value="CAD7440237.1"/>
    <property type="molecule type" value="Genomic_DNA"/>
</dbReference>
<feature type="region of interest" description="Disordered" evidence="14">
    <location>
        <begin position="994"/>
        <end position="1015"/>
    </location>
</feature>
<dbReference type="PANTHER" id="PTHR47143:SF1">
    <property type="entry name" value="ION_TRANS DOMAIN-CONTAINING PROTEIN"/>
    <property type="match status" value="1"/>
</dbReference>
<dbReference type="PANTHER" id="PTHR47143">
    <property type="entry name" value="TRANSIENT RECEPTOR POTENTIAL CATION CHANNEL PROTEIN PAINLESS"/>
    <property type="match status" value="1"/>
</dbReference>
<dbReference type="AlphaFoldDB" id="A0A7R9HZX5"/>
<evidence type="ECO:0000256" key="9">
    <source>
        <dbReference type="ARBA" id="ARBA00023136"/>
    </source>
</evidence>
<feature type="transmembrane region" description="Helical" evidence="15">
    <location>
        <begin position="728"/>
        <end position="746"/>
    </location>
</feature>
<evidence type="ECO:0000256" key="5">
    <source>
        <dbReference type="ARBA" id="ARBA00022737"/>
    </source>
</evidence>
<keyword evidence="5" id="KW-0677">Repeat</keyword>
<keyword evidence="9 15" id="KW-0472">Membrane</keyword>
<feature type="domain" description="Ion transport" evidence="16">
    <location>
        <begin position="660"/>
        <end position="823"/>
    </location>
</feature>
<evidence type="ECO:0000256" key="10">
    <source>
        <dbReference type="ARBA" id="ARBA00023180"/>
    </source>
</evidence>
<feature type="repeat" description="ANK" evidence="12">
    <location>
        <begin position="501"/>
        <end position="534"/>
    </location>
</feature>
<dbReference type="InterPro" id="IPR036770">
    <property type="entry name" value="Ankyrin_rpt-contain_sf"/>
</dbReference>
<feature type="repeat" description="ANK" evidence="12">
    <location>
        <begin position="570"/>
        <end position="602"/>
    </location>
</feature>
<sequence>MHQKRLYVLWFERSSKMSRDLPQTGLEPSFFQLDTPLGWTRLGGDPSRRRHQLCTYVRIPSSVQVTTLNLPHMQCSVMSVARSSVIVKHSLKAVASVSEKVSIAVRTRSGCDASVTFSSPTAMEESEANKVAAAFDKKRVKIDRSISLEASNKIGFRFSRAVNSLRVEKIPFAVMRNRNNTTTPAIRSRWLSYHVNDASDVSDVQMEDGTSAGFVNHGQSPPPFDDTVYFESFEDVSASTELSVRICSDYIRQNLFEMMKTSAGSDQLLQKIEAGEVTSDNVGQVFARASQMEKNIALLWCAYLILKDVVDGLLNCGADLGFCEPSEGFSALHLSAFSGGLECCRLLIDKGASVNLRMKSYSPLHSAAFGNAPDVARLLIRCGAKSNFNSERHGNGDGLYGSPLHSAVKANAVECIQLLIVEGGCDVNERGPDGSSPLHCAADLGHEDCLKILLESGKADLNVRTREKECTALHLAAEDGYINCVTLLLEKGAEADARNYRGQTPLHLAAKNQSLECVETLLKVGGCDVNAVDIDHRTPLHAVVSKTLLALDIIETLISWKANVNFRDKYGYTPLHVAALNELSQCVETLIYHGADVTAKSNNGTSALNIITRKTPAALRTIYQKLDSSISMHDPEAGNREVELKLDFRVLLPHPKEVENIVEWFVIISVFLVSFVYTKQTYSWQNHVGAIAVLLGWTNLMVLIGQLPMLGSYVAMYTKVQWEFLKLLAAYACLLIGFTISFCVIFNHSKFFKDPLIGIIKVLVMMTGELDFGDFLLPKKPEENPLAVTAQITFVLFLLFVTVILMNLLVGIAVHDIQGLKKTAGLSNHVRQTKLIAYIELALFRGYLPKYFLNLLQWTALVSPSAYRVVLQVKPLNPREKRLPPSVLHRAYEVAKIRKKQVLTISSQGSNATTSTYLKSIASTWSSNKKTSVSAVGDSETITQLRKEIEDMKAMLDKNEAIMQQLLNTNEASIQRLLDLNETTVQRLLEAVSKKGTSDSRLSEEGEEESRTERYEEEIHLEEEIIYALFELKGSSPTLKYYTLALPYKLCHRGNIQGSSSTEETKTKRLITHDQATNHLGNFCIQTMLHSSTEETTTLTLSDTSLLQQTYLATSITSSTASVSCRTEGSHSVGSWAPQFCSRLYNLQ</sequence>
<feature type="transmembrane region" description="Helical" evidence="15">
    <location>
        <begin position="661"/>
        <end position="678"/>
    </location>
</feature>
<feature type="repeat" description="ANK" evidence="12">
    <location>
        <begin position="468"/>
        <end position="500"/>
    </location>
</feature>
<evidence type="ECO:0000256" key="2">
    <source>
        <dbReference type="ARBA" id="ARBA00022448"/>
    </source>
</evidence>
<gene>
    <name evidence="17" type="ORF">TBIB3V08_LOCUS2760</name>
</gene>
<reference evidence="17" key="1">
    <citation type="submission" date="2020-11" db="EMBL/GenBank/DDBJ databases">
        <authorList>
            <person name="Tran Van P."/>
        </authorList>
    </citation>
    <scope>NUCLEOTIDE SEQUENCE</scope>
</reference>
<dbReference type="Pfam" id="PF00023">
    <property type="entry name" value="Ank"/>
    <property type="match status" value="2"/>
</dbReference>
<keyword evidence="11" id="KW-0407">Ion channel</keyword>
<feature type="repeat" description="ANK" evidence="12">
    <location>
        <begin position="359"/>
        <end position="391"/>
    </location>
</feature>
<accession>A0A7R9HZX5</accession>
<feature type="transmembrane region" description="Helical" evidence="15">
    <location>
        <begin position="789"/>
        <end position="814"/>
    </location>
</feature>
<evidence type="ECO:0000256" key="15">
    <source>
        <dbReference type="SAM" id="Phobius"/>
    </source>
</evidence>
<dbReference type="Gene3D" id="1.25.40.20">
    <property type="entry name" value="Ankyrin repeat-containing domain"/>
    <property type="match status" value="3"/>
</dbReference>
<evidence type="ECO:0000256" key="14">
    <source>
        <dbReference type="SAM" id="MobiDB-lite"/>
    </source>
</evidence>
<dbReference type="Pfam" id="PF12796">
    <property type="entry name" value="Ank_2"/>
    <property type="match status" value="2"/>
</dbReference>
<evidence type="ECO:0000256" key="12">
    <source>
        <dbReference type="PROSITE-ProRule" id="PRU00023"/>
    </source>
</evidence>
<evidence type="ECO:0000313" key="17">
    <source>
        <dbReference type="EMBL" id="CAD7440237.1"/>
    </source>
</evidence>
<comment type="subcellular location">
    <subcellularLocation>
        <location evidence="1">Membrane</location>
        <topology evidence="1">Multi-pass membrane protein</topology>
    </subcellularLocation>
</comment>
<proteinExistence type="predicted"/>
<feature type="repeat" description="ANK" evidence="12">
    <location>
        <begin position="433"/>
        <end position="457"/>
    </location>
</feature>
<dbReference type="SMART" id="SM00248">
    <property type="entry name" value="ANK"/>
    <property type="match status" value="9"/>
</dbReference>
<feature type="repeat" description="ANK" evidence="12">
    <location>
        <begin position="535"/>
        <end position="569"/>
    </location>
</feature>
<keyword evidence="10" id="KW-0325">Glycoprotein</keyword>
<dbReference type="InterPro" id="IPR052076">
    <property type="entry name" value="TRP_cation_channel"/>
</dbReference>
<keyword evidence="4 15" id="KW-0812">Transmembrane</keyword>
<evidence type="ECO:0000256" key="13">
    <source>
        <dbReference type="SAM" id="Coils"/>
    </source>
</evidence>
<keyword evidence="3" id="KW-0716">Sensory transduction</keyword>